<feature type="domain" description="Glyoxalase-like" evidence="1">
    <location>
        <begin position="2"/>
        <end position="35"/>
    </location>
</feature>
<evidence type="ECO:0000313" key="3">
    <source>
        <dbReference type="Proteomes" id="UP000192634"/>
    </source>
</evidence>
<accession>A0A1W2C9E1</accession>
<dbReference type="Proteomes" id="UP000192634">
    <property type="component" value="Unassembled WGS sequence"/>
</dbReference>
<name>A0A1W2C9E1_9MICO</name>
<reference evidence="2 3" key="1">
    <citation type="submission" date="2017-04" db="EMBL/GenBank/DDBJ databases">
        <authorList>
            <person name="Afonso C.L."/>
            <person name="Miller P.J."/>
            <person name="Scott M.A."/>
            <person name="Spackman E."/>
            <person name="Goraichik I."/>
            <person name="Dimitrov K.M."/>
            <person name="Suarez D.L."/>
            <person name="Swayne D.E."/>
        </authorList>
    </citation>
    <scope>NUCLEOTIDE SEQUENCE [LARGE SCALE GENOMIC DNA]</scope>
    <source>
        <strain evidence="2 3">CGMCC 1.12511</strain>
    </source>
</reference>
<dbReference type="Pfam" id="PF18029">
    <property type="entry name" value="Glyoxalase_6"/>
    <property type="match status" value="1"/>
</dbReference>
<dbReference type="AlphaFoldDB" id="A0A1W2C9E1"/>
<evidence type="ECO:0000259" key="1">
    <source>
        <dbReference type="Pfam" id="PF18029"/>
    </source>
</evidence>
<sequence length="40" mass="4093">MARALVLGASHVDVGQLPEEGCVVLAGPEGNEFSIAPTTR</sequence>
<protein>
    <recommendedName>
        <fullName evidence="1">Glyoxalase-like domain-containing protein</fullName>
    </recommendedName>
</protein>
<dbReference type="Gene3D" id="3.10.180.10">
    <property type="entry name" value="2,3-Dihydroxybiphenyl 1,2-Dioxygenase, domain 1"/>
    <property type="match status" value="1"/>
</dbReference>
<dbReference type="InterPro" id="IPR029068">
    <property type="entry name" value="Glyas_Bleomycin-R_OHBP_Dase"/>
</dbReference>
<dbReference type="InterPro" id="IPR041581">
    <property type="entry name" value="Glyoxalase_6"/>
</dbReference>
<organism evidence="2 3">
    <name type="scientific">Janibacter indicus</name>
    <dbReference type="NCBI Taxonomy" id="857417"/>
    <lineage>
        <taxon>Bacteria</taxon>
        <taxon>Bacillati</taxon>
        <taxon>Actinomycetota</taxon>
        <taxon>Actinomycetes</taxon>
        <taxon>Micrococcales</taxon>
        <taxon>Intrasporangiaceae</taxon>
        <taxon>Janibacter</taxon>
    </lineage>
</organism>
<proteinExistence type="predicted"/>
<gene>
    <name evidence="2" type="ORF">SAMN06296429_110120</name>
</gene>
<evidence type="ECO:0000313" key="2">
    <source>
        <dbReference type="EMBL" id="SMC81865.1"/>
    </source>
</evidence>
<dbReference type="EMBL" id="FWXN01000010">
    <property type="protein sequence ID" value="SMC81865.1"/>
    <property type="molecule type" value="Genomic_DNA"/>
</dbReference>